<proteinExistence type="predicted"/>
<feature type="chain" id="PRO_5020970260" evidence="2">
    <location>
        <begin position="19"/>
        <end position="158"/>
    </location>
</feature>
<keyword evidence="1" id="KW-1133">Transmembrane helix</keyword>
<evidence type="ECO:0000313" key="3">
    <source>
        <dbReference type="EMBL" id="RKP35906.1"/>
    </source>
</evidence>
<accession>A0A4P9ZQX7</accession>
<keyword evidence="4" id="KW-1185">Reference proteome</keyword>
<keyword evidence="2" id="KW-0732">Signal</keyword>
<feature type="transmembrane region" description="Helical" evidence="1">
    <location>
        <begin position="42"/>
        <end position="63"/>
    </location>
</feature>
<gene>
    <name evidence="3" type="ORF">BJ085DRAFT_28468</name>
</gene>
<organism evidence="3 4">
    <name type="scientific">Dimargaris cristalligena</name>
    <dbReference type="NCBI Taxonomy" id="215637"/>
    <lineage>
        <taxon>Eukaryota</taxon>
        <taxon>Fungi</taxon>
        <taxon>Fungi incertae sedis</taxon>
        <taxon>Zoopagomycota</taxon>
        <taxon>Kickxellomycotina</taxon>
        <taxon>Dimargaritomycetes</taxon>
        <taxon>Dimargaritales</taxon>
        <taxon>Dimargaritaceae</taxon>
        <taxon>Dimargaris</taxon>
    </lineage>
</organism>
<feature type="signal peptide" evidence="2">
    <location>
        <begin position="1"/>
        <end position="18"/>
    </location>
</feature>
<dbReference type="EMBL" id="ML002759">
    <property type="protein sequence ID" value="RKP35906.1"/>
    <property type="molecule type" value="Genomic_DNA"/>
</dbReference>
<keyword evidence="1" id="KW-0472">Membrane</keyword>
<name>A0A4P9ZQX7_9FUNG</name>
<dbReference type="Proteomes" id="UP000268162">
    <property type="component" value="Unassembled WGS sequence"/>
</dbReference>
<keyword evidence="1" id="KW-0812">Transmembrane</keyword>
<evidence type="ECO:0000313" key="4">
    <source>
        <dbReference type="Proteomes" id="UP000268162"/>
    </source>
</evidence>
<sequence>MALNGLCVILYVLRLVAAAIVSLGTSSTGHGARSSPKLLKGIASTHALALATAVVVYVTLVLFGAPLINCYSVWIAIQTRVSHHFCLAKDSYLGYDTPQSSTKIKTMDRSGETDYISTNWIDRGPVAERWCVSPGLGPSLAGIYLQDWRVQEPLVHYS</sequence>
<dbReference type="AlphaFoldDB" id="A0A4P9ZQX7"/>
<evidence type="ECO:0000256" key="1">
    <source>
        <dbReference type="SAM" id="Phobius"/>
    </source>
</evidence>
<evidence type="ECO:0000256" key="2">
    <source>
        <dbReference type="SAM" id="SignalP"/>
    </source>
</evidence>
<protein>
    <submittedName>
        <fullName evidence="3">Uncharacterized protein</fullName>
    </submittedName>
</protein>
<reference evidence="4" key="1">
    <citation type="journal article" date="2018" name="Nat. Microbiol.">
        <title>Leveraging single-cell genomics to expand the fungal tree of life.</title>
        <authorList>
            <person name="Ahrendt S.R."/>
            <person name="Quandt C.A."/>
            <person name="Ciobanu D."/>
            <person name="Clum A."/>
            <person name="Salamov A."/>
            <person name="Andreopoulos B."/>
            <person name="Cheng J.F."/>
            <person name="Woyke T."/>
            <person name="Pelin A."/>
            <person name="Henrissat B."/>
            <person name="Reynolds N.K."/>
            <person name="Benny G.L."/>
            <person name="Smith M.E."/>
            <person name="James T.Y."/>
            <person name="Grigoriev I.V."/>
        </authorList>
    </citation>
    <scope>NUCLEOTIDE SEQUENCE [LARGE SCALE GENOMIC DNA]</scope>
    <source>
        <strain evidence="4">RSA 468</strain>
    </source>
</reference>